<reference evidence="1 2" key="1">
    <citation type="submission" date="2024-11" db="EMBL/GenBank/DDBJ databases">
        <title>Genome sequencing of Xanthomonas codiaei.</title>
        <authorList>
            <person name="Studholme D.J."/>
        </authorList>
    </citation>
    <scope>NUCLEOTIDE SEQUENCE [LARGE SCALE GENOMIC DNA]</scope>
    <source>
        <strain evidence="1 2">NCPPB 4350</strain>
    </source>
</reference>
<dbReference type="InterPro" id="IPR029058">
    <property type="entry name" value="AB_hydrolase_fold"/>
</dbReference>
<dbReference type="RefSeq" id="WP_167394748.1">
    <property type="nucleotide sequence ID" value="NZ_JBJGBS010000143.1"/>
</dbReference>
<organism evidence="1 2">
    <name type="scientific">Xanthomonas codiaei</name>
    <dbReference type="NCBI Taxonomy" id="56463"/>
    <lineage>
        <taxon>Bacteria</taxon>
        <taxon>Pseudomonadati</taxon>
        <taxon>Pseudomonadota</taxon>
        <taxon>Gammaproteobacteria</taxon>
        <taxon>Lysobacterales</taxon>
        <taxon>Lysobacteraceae</taxon>
        <taxon>Xanthomonas</taxon>
    </lineage>
</organism>
<evidence type="ECO:0000313" key="2">
    <source>
        <dbReference type="Proteomes" id="UP001637990"/>
    </source>
</evidence>
<name>A0ABW9MS38_9XANT</name>
<keyword evidence="1" id="KW-0378">Hydrolase</keyword>
<accession>A0ABW9MS38</accession>
<dbReference type="EMBL" id="JBJGBS010000143">
    <property type="protein sequence ID" value="MFO3707051.1"/>
    <property type="molecule type" value="Genomic_DNA"/>
</dbReference>
<dbReference type="Proteomes" id="UP001637990">
    <property type="component" value="Unassembled WGS sequence"/>
</dbReference>
<dbReference type="SUPFAM" id="SSF53474">
    <property type="entry name" value="alpha/beta-Hydrolases"/>
    <property type="match status" value="1"/>
</dbReference>
<sequence length="51" mass="5369">MTLPISQPIVLVHGLFGHLRDPMILARFAGVEVHAPDLIGYGNSATAISTA</sequence>
<evidence type="ECO:0000313" key="1">
    <source>
        <dbReference type="EMBL" id="MFO3707051.1"/>
    </source>
</evidence>
<keyword evidence="2" id="KW-1185">Reference proteome</keyword>
<gene>
    <name evidence="1" type="ORF">ACI6Q5_19250</name>
</gene>
<protein>
    <submittedName>
        <fullName evidence="1">Alpha/beta fold hydrolase</fullName>
    </submittedName>
</protein>
<dbReference type="Gene3D" id="3.40.50.1820">
    <property type="entry name" value="alpha/beta hydrolase"/>
    <property type="match status" value="1"/>
</dbReference>
<comment type="caution">
    <text evidence="1">The sequence shown here is derived from an EMBL/GenBank/DDBJ whole genome shotgun (WGS) entry which is preliminary data.</text>
</comment>
<proteinExistence type="predicted"/>
<dbReference type="GO" id="GO:0016787">
    <property type="term" value="F:hydrolase activity"/>
    <property type="evidence" value="ECO:0007669"/>
    <property type="project" value="UniProtKB-KW"/>
</dbReference>